<protein>
    <recommendedName>
        <fullName evidence="13">Ig-like domain-containing protein</fullName>
    </recommendedName>
</protein>
<dbReference type="AlphaFoldDB" id="A0A9Q1D194"/>
<name>A0A9Q1D194_CONCO</name>
<dbReference type="OrthoDB" id="9898017at2759"/>
<evidence type="ECO:0000256" key="11">
    <source>
        <dbReference type="SAM" id="Phobius"/>
    </source>
</evidence>
<keyword evidence="15" id="KW-1185">Reference proteome</keyword>
<dbReference type="GO" id="GO:0071222">
    <property type="term" value="P:cellular response to lipopolysaccharide"/>
    <property type="evidence" value="ECO:0007669"/>
    <property type="project" value="TreeGrafter"/>
</dbReference>
<dbReference type="InterPro" id="IPR013783">
    <property type="entry name" value="Ig-like_fold"/>
</dbReference>
<keyword evidence="9" id="KW-0325">Glycoprotein</keyword>
<evidence type="ECO:0000256" key="8">
    <source>
        <dbReference type="ARBA" id="ARBA00023170"/>
    </source>
</evidence>
<evidence type="ECO:0000256" key="10">
    <source>
        <dbReference type="ARBA" id="ARBA00023319"/>
    </source>
</evidence>
<evidence type="ECO:0000313" key="15">
    <source>
        <dbReference type="Proteomes" id="UP001152803"/>
    </source>
</evidence>
<dbReference type="InterPro" id="IPR053896">
    <property type="entry name" value="BTN3A2-like_Ig-C"/>
</dbReference>
<evidence type="ECO:0000256" key="7">
    <source>
        <dbReference type="ARBA" id="ARBA00023157"/>
    </source>
</evidence>
<keyword evidence="7" id="KW-1015">Disulfide bond</keyword>
<dbReference type="PANTHER" id="PTHR25466">
    <property type="entry name" value="T-LYMPHOCYTE ACTIVATION ANTIGEN"/>
    <property type="match status" value="1"/>
</dbReference>
<feature type="chain" id="PRO_5040145030" description="Ig-like domain-containing protein" evidence="12">
    <location>
        <begin position="17"/>
        <end position="294"/>
    </location>
</feature>
<dbReference type="GO" id="GO:0042130">
    <property type="term" value="P:negative regulation of T cell proliferation"/>
    <property type="evidence" value="ECO:0007669"/>
    <property type="project" value="TreeGrafter"/>
</dbReference>
<dbReference type="GO" id="GO:0006955">
    <property type="term" value="P:immune response"/>
    <property type="evidence" value="ECO:0007669"/>
    <property type="project" value="TreeGrafter"/>
</dbReference>
<keyword evidence="10" id="KW-0393">Immunoglobulin domain</keyword>
<evidence type="ECO:0000256" key="2">
    <source>
        <dbReference type="ARBA" id="ARBA00022475"/>
    </source>
</evidence>
<comment type="caution">
    <text evidence="14">The sequence shown here is derived from an EMBL/GenBank/DDBJ whole genome shotgun (WGS) entry which is preliminary data.</text>
</comment>
<evidence type="ECO:0000256" key="1">
    <source>
        <dbReference type="ARBA" id="ARBA00004251"/>
    </source>
</evidence>
<dbReference type="Gene3D" id="2.60.40.10">
    <property type="entry name" value="Immunoglobulins"/>
    <property type="match status" value="2"/>
</dbReference>
<comment type="subcellular location">
    <subcellularLocation>
        <location evidence="1">Cell membrane</location>
        <topology evidence="1">Single-pass type I membrane protein</topology>
    </subcellularLocation>
</comment>
<feature type="domain" description="Ig-like" evidence="13">
    <location>
        <begin position="135"/>
        <end position="233"/>
    </location>
</feature>
<keyword evidence="5 11" id="KW-1133">Transmembrane helix</keyword>
<keyword evidence="6 11" id="KW-0472">Membrane</keyword>
<evidence type="ECO:0000256" key="6">
    <source>
        <dbReference type="ARBA" id="ARBA00023136"/>
    </source>
</evidence>
<accession>A0A9Q1D194</accession>
<evidence type="ECO:0000313" key="14">
    <source>
        <dbReference type="EMBL" id="KAJ8255567.1"/>
    </source>
</evidence>
<feature type="signal peptide" evidence="12">
    <location>
        <begin position="1"/>
        <end position="16"/>
    </location>
</feature>
<dbReference type="InterPro" id="IPR007110">
    <property type="entry name" value="Ig-like_dom"/>
</dbReference>
<proteinExistence type="predicted"/>
<evidence type="ECO:0000256" key="9">
    <source>
        <dbReference type="ARBA" id="ARBA00023180"/>
    </source>
</evidence>
<evidence type="ECO:0000256" key="5">
    <source>
        <dbReference type="ARBA" id="ARBA00022989"/>
    </source>
</evidence>
<dbReference type="GO" id="GO:0031295">
    <property type="term" value="P:T cell costimulation"/>
    <property type="evidence" value="ECO:0007669"/>
    <property type="project" value="TreeGrafter"/>
</dbReference>
<dbReference type="EMBL" id="JAFJMO010000015">
    <property type="protein sequence ID" value="KAJ8255567.1"/>
    <property type="molecule type" value="Genomic_DNA"/>
</dbReference>
<keyword evidence="2" id="KW-1003">Cell membrane</keyword>
<dbReference type="Pfam" id="PF22705">
    <property type="entry name" value="C2-set_3"/>
    <property type="match status" value="1"/>
</dbReference>
<dbReference type="InterPro" id="IPR036179">
    <property type="entry name" value="Ig-like_dom_sf"/>
</dbReference>
<evidence type="ECO:0000256" key="12">
    <source>
        <dbReference type="SAM" id="SignalP"/>
    </source>
</evidence>
<dbReference type="GO" id="GO:0009897">
    <property type="term" value="C:external side of plasma membrane"/>
    <property type="evidence" value="ECO:0007669"/>
    <property type="project" value="TreeGrafter"/>
</dbReference>
<dbReference type="GO" id="GO:0042102">
    <property type="term" value="P:positive regulation of T cell proliferation"/>
    <property type="evidence" value="ECO:0007669"/>
    <property type="project" value="TreeGrafter"/>
</dbReference>
<evidence type="ECO:0000256" key="4">
    <source>
        <dbReference type="ARBA" id="ARBA00022729"/>
    </source>
</evidence>
<organism evidence="14 15">
    <name type="scientific">Conger conger</name>
    <name type="common">Conger eel</name>
    <name type="synonym">Muraena conger</name>
    <dbReference type="NCBI Taxonomy" id="82655"/>
    <lineage>
        <taxon>Eukaryota</taxon>
        <taxon>Metazoa</taxon>
        <taxon>Chordata</taxon>
        <taxon>Craniata</taxon>
        <taxon>Vertebrata</taxon>
        <taxon>Euteleostomi</taxon>
        <taxon>Actinopterygii</taxon>
        <taxon>Neopterygii</taxon>
        <taxon>Teleostei</taxon>
        <taxon>Anguilliformes</taxon>
        <taxon>Congridae</taxon>
        <taxon>Conger</taxon>
    </lineage>
</organism>
<feature type="transmembrane region" description="Helical" evidence="11">
    <location>
        <begin position="252"/>
        <end position="273"/>
    </location>
</feature>
<dbReference type="SUPFAM" id="SSF48726">
    <property type="entry name" value="Immunoglobulin"/>
    <property type="match status" value="2"/>
</dbReference>
<dbReference type="InterPro" id="IPR051713">
    <property type="entry name" value="T-cell_Activation_Regulation"/>
</dbReference>
<keyword evidence="8" id="KW-0675">Receptor</keyword>
<dbReference type="PROSITE" id="PS50835">
    <property type="entry name" value="IG_LIKE"/>
    <property type="match status" value="1"/>
</dbReference>
<sequence length="294" mass="32876">MGWLKVFLLLVGLANCRRPRTTPAVPTVTALIGQGVMIPCSIPHRPTGLNESRIYWQASNPRSKKPHEDMVLLVYNRGKMENHLRTALYMNRTRLFPGQLHDGNFSLYIDPVKIEDDRAKVIVRYEKNDFKPLCPTYIRVTARNSKPAVHSSCTQGEGLVEVTCATQGGFPEPTFSWRIQNHTVLRPQEMTRTMERDPHSGTFSADLTVQLNASEGQTTTCLVTNPVLQETVSTSITIQSCKVDPQVNTASWLVPVALLVALVFVFLVALGAYKYRRMEYQVTPQGSTTSVTVV</sequence>
<evidence type="ECO:0000256" key="3">
    <source>
        <dbReference type="ARBA" id="ARBA00022692"/>
    </source>
</evidence>
<keyword evidence="4 12" id="KW-0732">Signal</keyword>
<keyword evidence="3 11" id="KW-0812">Transmembrane</keyword>
<reference evidence="14" key="1">
    <citation type="journal article" date="2023" name="Science">
        <title>Genome structures resolve the early diversification of teleost fishes.</title>
        <authorList>
            <person name="Parey E."/>
            <person name="Louis A."/>
            <person name="Montfort J."/>
            <person name="Bouchez O."/>
            <person name="Roques C."/>
            <person name="Iampietro C."/>
            <person name="Lluch J."/>
            <person name="Castinel A."/>
            <person name="Donnadieu C."/>
            <person name="Desvignes T."/>
            <person name="Floi Bucao C."/>
            <person name="Jouanno E."/>
            <person name="Wen M."/>
            <person name="Mejri S."/>
            <person name="Dirks R."/>
            <person name="Jansen H."/>
            <person name="Henkel C."/>
            <person name="Chen W.J."/>
            <person name="Zahm M."/>
            <person name="Cabau C."/>
            <person name="Klopp C."/>
            <person name="Thompson A.W."/>
            <person name="Robinson-Rechavi M."/>
            <person name="Braasch I."/>
            <person name="Lecointre G."/>
            <person name="Bobe J."/>
            <person name="Postlethwait J.H."/>
            <person name="Berthelot C."/>
            <person name="Roest Crollius H."/>
            <person name="Guiguen Y."/>
        </authorList>
    </citation>
    <scope>NUCLEOTIDE SEQUENCE</scope>
    <source>
        <strain evidence="14">Concon-B</strain>
    </source>
</reference>
<dbReference type="PANTHER" id="PTHR25466:SF2">
    <property type="entry name" value="T-LYMPHOCYTE ACTIVATION ANTIGEN CD86"/>
    <property type="match status" value="1"/>
</dbReference>
<dbReference type="GO" id="GO:0007166">
    <property type="term" value="P:cell surface receptor signaling pathway"/>
    <property type="evidence" value="ECO:0007669"/>
    <property type="project" value="TreeGrafter"/>
</dbReference>
<gene>
    <name evidence="14" type="ORF">COCON_G00194310</name>
</gene>
<evidence type="ECO:0000259" key="13">
    <source>
        <dbReference type="PROSITE" id="PS50835"/>
    </source>
</evidence>
<dbReference type="Proteomes" id="UP001152803">
    <property type="component" value="Unassembled WGS sequence"/>
</dbReference>